<feature type="compositionally biased region" description="Acidic residues" evidence="8">
    <location>
        <begin position="145"/>
        <end position="154"/>
    </location>
</feature>
<proteinExistence type="inferred from homology"/>
<evidence type="ECO:0000313" key="9">
    <source>
        <dbReference type="EMBL" id="KAJ8599951.1"/>
    </source>
</evidence>
<dbReference type="GO" id="GO:0003735">
    <property type="term" value="F:structural constituent of ribosome"/>
    <property type="evidence" value="ECO:0007669"/>
    <property type="project" value="InterPro"/>
</dbReference>
<evidence type="ECO:0000256" key="6">
    <source>
        <dbReference type="ARBA" id="ARBA00035295"/>
    </source>
</evidence>
<dbReference type="GO" id="GO:0005840">
    <property type="term" value="C:ribosome"/>
    <property type="evidence" value="ECO:0007669"/>
    <property type="project" value="UniProtKB-KW"/>
</dbReference>
<protein>
    <recommendedName>
        <fullName evidence="6">Large ribosomal subunit protein bL20c</fullName>
    </recommendedName>
</protein>
<keyword evidence="4 7" id="KW-0689">Ribosomal protein</keyword>
<dbReference type="PROSITE" id="PS00937">
    <property type="entry name" value="RIBOSOMAL_L20"/>
    <property type="match status" value="1"/>
</dbReference>
<dbReference type="NCBIfam" id="TIGR01032">
    <property type="entry name" value="rplT_bact"/>
    <property type="match status" value="1"/>
</dbReference>
<dbReference type="Gene3D" id="1.10.1900.20">
    <property type="entry name" value="Ribosomal protein L20"/>
    <property type="match status" value="1"/>
</dbReference>
<dbReference type="GO" id="GO:1990904">
    <property type="term" value="C:ribonucleoprotein complex"/>
    <property type="evidence" value="ECO:0007669"/>
    <property type="project" value="UniProtKB-KW"/>
</dbReference>
<dbReference type="Proteomes" id="UP001230188">
    <property type="component" value="Unassembled WGS sequence"/>
</dbReference>
<dbReference type="FunFam" id="1.10.1900.20:FF:000001">
    <property type="entry name" value="50S ribosomal protein L20"/>
    <property type="match status" value="1"/>
</dbReference>
<reference evidence="9" key="1">
    <citation type="submission" date="2023-01" db="EMBL/GenBank/DDBJ databases">
        <title>Metagenome sequencing of chrysophaentin producing Chrysophaeum taylorii.</title>
        <authorList>
            <person name="Davison J."/>
            <person name="Bewley C."/>
        </authorList>
    </citation>
    <scope>NUCLEOTIDE SEQUENCE</scope>
    <source>
        <strain evidence="9">NIES-1699</strain>
    </source>
</reference>
<sequence length="161" mass="18916">MWGLRSVIARPSVTSLFTGVRFASNKHKKFVKWAKGYRGRANRCFRIAVQRVEKAWQHAYRSRRVKKRDMRRLWITRINAATRAYDVPYNRFIAGLSTASIHLNRKVLSDLAMTEPFSFRSVVDVTRSLDPYLANKPKKQPLFVPEEEEEDEEEVQQHHAL</sequence>
<dbReference type="EMBL" id="JAQMWT010000533">
    <property type="protein sequence ID" value="KAJ8599951.1"/>
    <property type="molecule type" value="Genomic_DNA"/>
</dbReference>
<dbReference type="HAMAP" id="MF_00382">
    <property type="entry name" value="Ribosomal_bL20"/>
    <property type="match status" value="1"/>
</dbReference>
<evidence type="ECO:0000256" key="2">
    <source>
        <dbReference type="ARBA" id="ARBA00022730"/>
    </source>
</evidence>
<dbReference type="GO" id="GO:0019843">
    <property type="term" value="F:rRNA binding"/>
    <property type="evidence" value="ECO:0007669"/>
    <property type="project" value="UniProtKB-KW"/>
</dbReference>
<evidence type="ECO:0000256" key="5">
    <source>
        <dbReference type="ARBA" id="ARBA00023274"/>
    </source>
</evidence>
<keyword evidence="10" id="KW-1185">Reference proteome</keyword>
<evidence type="ECO:0000256" key="3">
    <source>
        <dbReference type="ARBA" id="ARBA00022884"/>
    </source>
</evidence>
<evidence type="ECO:0000256" key="1">
    <source>
        <dbReference type="ARBA" id="ARBA00007698"/>
    </source>
</evidence>
<evidence type="ECO:0000313" key="10">
    <source>
        <dbReference type="Proteomes" id="UP001230188"/>
    </source>
</evidence>
<comment type="similarity">
    <text evidence="1 7">Belongs to the bacterial ribosomal protein bL20 family.</text>
</comment>
<evidence type="ECO:0000256" key="4">
    <source>
        <dbReference type="ARBA" id="ARBA00022980"/>
    </source>
</evidence>
<dbReference type="AlphaFoldDB" id="A0AAD7U827"/>
<name>A0AAD7U827_9STRA</name>
<evidence type="ECO:0000256" key="7">
    <source>
        <dbReference type="RuleBase" id="RU000561"/>
    </source>
</evidence>
<dbReference type="CDD" id="cd07026">
    <property type="entry name" value="Ribosomal_L20"/>
    <property type="match status" value="1"/>
</dbReference>
<dbReference type="Pfam" id="PF00453">
    <property type="entry name" value="Ribosomal_L20"/>
    <property type="match status" value="1"/>
</dbReference>
<dbReference type="InterPro" id="IPR049946">
    <property type="entry name" value="RIBOSOMAL_L20_CS"/>
</dbReference>
<gene>
    <name evidence="9" type="ORF">CTAYLR_002829</name>
</gene>
<dbReference type="InterPro" id="IPR035566">
    <property type="entry name" value="Ribosomal_protein_bL20_C"/>
</dbReference>
<dbReference type="PANTHER" id="PTHR10986">
    <property type="entry name" value="39S RIBOSOMAL PROTEIN L20"/>
    <property type="match status" value="1"/>
</dbReference>
<evidence type="ECO:0000256" key="8">
    <source>
        <dbReference type="SAM" id="MobiDB-lite"/>
    </source>
</evidence>
<comment type="caution">
    <text evidence="9">The sequence shown here is derived from an EMBL/GenBank/DDBJ whole genome shotgun (WGS) entry which is preliminary data.</text>
</comment>
<keyword evidence="3" id="KW-0694">RNA-binding</keyword>
<accession>A0AAD7U827</accession>
<dbReference type="SUPFAM" id="SSF74731">
    <property type="entry name" value="Ribosomal protein L20"/>
    <property type="match status" value="1"/>
</dbReference>
<keyword evidence="5 7" id="KW-0687">Ribonucleoprotein</keyword>
<keyword evidence="2" id="KW-0699">rRNA-binding</keyword>
<organism evidence="9 10">
    <name type="scientific">Chrysophaeum taylorii</name>
    <dbReference type="NCBI Taxonomy" id="2483200"/>
    <lineage>
        <taxon>Eukaryota</taxon>
        <taxon>Sar</taxon>
        <taxon>Stramenopiles</taxon>
        <taxon>Ochrophyta</taxon>
        <taxon>Pelagophyceae</taxon>
        <taxon>Pelagomonadales</taxon>
        <taxon>Pelagomonadaceae</taxon>
        <taxon>Chrysophaeum</taxon>
    </lineage>
</organism>
<feature type="region of interest" description="Disordered" evidence="8">
    <location>
        <begin position="136"/>
        <end position="161"/>
    </location>
</feature>
<dbReference type="GO" id="GO:0006412">
    <property type="term" value="P:translation"/>
    <property type="evidence" value="ECO:0007669"/>
    <property type="project" value="InterPro"/>
</dbReference>
<dbReference type="Gene3D" id="6.10.160.10">
    <property type="match status" value="1"/>
</dbReference>
<dbReference type="InterPro" id="IPR005813">
    <property type="entry name" value="Ribosomal_bL20"/>
</dbReference>
<dbReference type="PRINTS" id="PR00062">
    <property type="entry name" value="RIBOSOMALL20"/>
</dbReference>